<dbReference type="InterPro" id="IPR006368">
    <property type="entry name" value="GDP_Man_deHydtase"/>
</dbReference>
<reference evidence="6 7" key="1">
    <citation type="submission" date="2016-04" db="EMBL/GenBank/DDBJ databases">
        <title>Draft genome sequence of freshwater magnetotactic bacteria Magnetospirillum marisnigri SP-1 and Magnetospirillum moscoviense BB-1.</title>
        <authorList>
            <person name="Koziaeva V."/>
            <person name="Dziuba M.V."/>
            <person name="Ivanov T.M."/>
            <person name="Kuznetsov B."/>
            <person name="Grouzdev D.S."/>
        </authorList>
    </citation>
    <scope>NUCLEOTIDE SEQUENCE [LARGE SCALE GENOMIC DNA]</scope>
    <source>
        <strain evidence="6 7">BB-1</strain>
    </source>
</reference>
<evidence type="ECO:0000256" key="3">
    <source>
        <dbReference type="ARBA" id="ARBA00011989"/>
    </source>
</evidence>
<name>A0A178MX49_9PROT</name>
<sequence length="311" mass="34090">MSGQDGGYLARHLLSLGYTVVGTTRGAAEGLPDNLVRLGIGSRVSMVRLDPHSTDHVVAVLDRLCPDELYMLSGQSSVGRSFDDPLGTFQDNAGACVAVLEALRRHPKVHAFFAGSSECFGNTDVPADCRTRFAPLSPYGTSKSFAFWQVATYRAAYGLHVSTGILFSHESPLRRAGFVTPRIISGAVRIAAGVEERLTLGPLYPVRDWGWAPEFVEAMHLMVRAETPSDQIIATGRSVSLEYFVERVFAAVGLDWRDHVDVRPERERHTNIARSLADVTQTRDRLGWVASMDVDAVVDRLVECERKGDTG</sequence>
<accession>A0A178MX49</accession>
<dbReference type="Gene3D" id="3.40.50.720">
    <property type="entry name" value="NAD(P)-binding Rossmann-like Domain"/>
    <property type="match status" value="1"/>
</dbReference>
<comment type="similarity">
    <text evidence="2">Belongs to the NAD(P)-dependent epimerase/dehydratase family. GDP-mannose 4,6-dehydratase subfamily.</text>
</comment>
<comment type="cofactor">
    <cofactor evidence="1">
        <name>NADP(+)</name>
        <dbReference type="ChEBI" id="CHEBI:58349"/>
    </cofactor>
</comment>
<dbReference type="GO" id="GO:0008446">
    <property type="term" value="F:GDP-mannose 4,6-dehydratase activity"/>
    <property type="evidence" value="ECO:0007669"/>
    <property type="project" value="UniProtKB-EC"/>
</dbReference>
<dbReference type="EC" id="4.2.1.47" evidence="3"/>
<evidence type="ECO:0000256" key="4">
    <source>
        <dbReference type="ARBA" id="ARBA00023239"/>
    </source>
</evidence>
<dbReference type="Proteomes" id="UP000078543">
    <property type="component" value="Unassembled WGS sequence"/>
</dbReference>
<dbReference type="Gene3D" id="3.90.25.10">
    <property type="entry name" value="UDP-galactose 4-epimerase, domain 1"/>
    <property type="match status" value="1"/>
</dbReference>
<dbReference type="GO" id="GO:0042351">
    <property type="term" value="P:'de novo' GDP-L-fucose biosynthetic process"/>
    <property type="evidence" value="ECO:0007669"/>
    <property type="project" value="TreeGrafter"/>
</dbReference>
<protein>
    <recommendedName>
        <fullName evidence="3">GDP-mannose 4,6-dehydratase</fullName>
        <ecNumber evidence="3">4.2.1.47</ecNumber>
    </recommendedName>
</protein>
<dbReference type="STRING" id="1437059.A6A05_00650"/>
<evidence type="ECO:0000313" key="6">
    <source>
        <dbReference type="EMBL" id="OAN55103.1"/>
    </source>
</evidence>
<feature type="domain" description="NAD(P)-binding" evidence="5">
    <location>
        <begin position="2"/>
        <end position="299"/>
    </location>
</feature>
<proteinExistence type="inferred from homology"/>
<dbReference type="Pfam" id="PF16363">
    <property type="entry name" value="GDP_Man_Dehyd"/>
    <property type="match status" value="1"/>
</dbReference>
<evidence type="ECO:0000313" key="7">
    <source>
        <dbReference type="Proteomes" id="UP000078543"/>
    </source>
</evidence>
<evidence type="ECO:0000256" key="1">
    <source>
        <dbReference type="ARBA" id="ARBA00001937"/>
    </source>
</evidence>
<gene>
    <name evidence="6" type="ORF">A6A05_00650</name>
</gene>
<comment type="caution">
    <text evidence="6">The sequence shown here is derived from an EMBL/GenBank/DDBJ whole genome shotgun (WGS) entry which is preliminary data.</text>
</comment>
<organism evidence="6 7">
    <name type="scientific">Magnetospirillum moscoviense</name>
    <dbReference type="NCBI Taxonomy" id="1437059"/>
    <lineage>
        <taxon>Bacteria</taxon>
        <taxon>Pseudomonadati</taxon>
        <taxon>Pseudomonadota</taxon>
        <taxon>Alphaproteobacteria</taxon>
        <taxon>Rhodospirillales</taxon>
        <taxon>Rhodospirillaceae</taxon>
        <taxon>Magnetospirillum</taxon>
    </lineage>
</organism>
<dbReference type="InterPro" id="IPR036291">
    <property type="entry name" value="NAD(P)-bd_dom_sf"/>
</dbReference>
<evidence type="ECO:0000259" key="5">
    <source>
        <dbReference type="Pfam" id="PF16363"/>
    </source>
</evidence>
<dbReference type="SUPFAM" id="SSF51735">
    <property type="entry name" value="NAD(P)-binding Rossmann-fold domains"/>
    <property type="match status" value="1"/>
</dbReference>
<dbReference type="PANTHER" id="PTHR43715:SF1">
    <property type="entry name" value="GDP-MANNOSE 4,6 DEHYDRATASE"/>
    <property type="match status" value="1"/>
</dbReference>
<evidence type="ECO:0000256" key="2">
    <source>
        <dbReference type="ARBA" id="ARBA00009263"/>
    </source>
</evidence>
<keyword evidence="4" id="KW-0456">Lyase</keyword>
<dbReference type="InterPro" id="IPR016040">
    <property type="entry name" value="NAD(P)-bd_dom"/>
</dbReference>
<keyword evidence="7" id="KW-1185">Reference proteome</keyword>
<dbReference type="EMBL" id="LWQU01000104">
    <property type="protein sequence ID" value="OAN55103.1"/>
    <property type="molecule type" value="Genomic_DNA"/>
</dbReference>
<dbReference type="PANTHER" id="PTHR43715">
    <property type="entry name" value="GDP-MANNOSE 4,6-DEHYDRATASE"/>
    <property type="match status" value="1"/>
</dbReference>
<dbReference type="AlphaFoldDB" id="A0A178MX49"/>